<keyword evidence="4" id="KW-1185">Reference proteome</keyword>
<keyword evidence="1" id="KW-0677">Repeat</keyword>
<dbReference type="OrthoDB" id="4760524at2759"/>
<dbReference type="PANTHER" id="PTHR10039:SF17">
    <property type="entry name" value="FUNGAL STAND N-TERMINAL GOODBYE DOMAIN-CONTAINING PROTEIN-RELATED"/>
    <property type="match status" value="1"/>
</dbReference>
<name>A0A5C3LJC2_9AGAR</name>
<evidence type="ECO:0000256" key="1">
    <source>
        <dbReference type="ARBA" id="ARBA00022737"/>
    </source>
</evidence>
<proteinExistence type="predicted"/>
<dbReference type="InterPro" id="IPR027417">
    <property type="entry name" value="P-loop_NTPase"/>
</dbReference>
<protein>
    <recommendedName>
        <fullName evidence="2">NACHT domain-containing protein</fullName>
    </recommendedName>
</protein>
<dbReference type="Proteomes" id="UP000308652">
    <property type="component" value="Unassembled WGS sequence"/>
</dbReference>
<dbReference type="Gene3D" id="3.40.50.300">
    <property type="entry name" value="P-loop containing nucleotide triphosphate hydrolases"/>
    <property type="match status" value="1"/>
</dbReference>
<dbReference type="InterPro" id="IPR007111">
    <property type="entry name" value="NACHT_NTPase"/>
</dbReference>
<sequence>MAHPVREHFHSILYSFHFVDLYHLLSPIGDASHTRSTHSGPVARCHPGTRVEVIAEIEKWIEDSDRRPILWLNGPAGSGKSAISQTIADRCAADGKLIASFFFFRSAGRRSTIHYLIPTLAHQISILNIGAKYVLIDTMSNEPNLHHEKSLRYQLDKLLINPIWTTGLDLSKVIIIIDALDECDDKELISEFIETIVDICNTPNFQLPFRLFLTSRVEEHIQEQFYKSTTQSVIKYLSLQNHDSTKDIVLYLENRLYLLYQSKPKMMYGISWPWPSKWHLEKLSRNAAGSFIFASTLVKFIEKERGHPNDNLQKALLMTDGLDPVYHQVIATALQENKKLPDKHLHILNRVLAVVGVAQQPLSVAAMSVLLEKEAHHIAYMLLGLQAILLIPEKDNEPVKVFHTSLRDYLCLEERSKELCINMQQSHAMFAIRCLQLAVEYSKKDYKSKNQEIAIYAGKYWLHHLNESLKNAKNQDFLNDLMLNSALAGFPPQQVIFWCMNTKGNTNMEILKEMLVSFNE</sequence>
<dbReference type="EMBL" id="ML213691">
    <property type="protein sequence ID" value="TFK31996.1"/>
    <property type="molecule type" value="Genomic_DNA"/>
</dbReference>
<gene>
    <name evidence="3" type="ORF">BDQ12DRAFT_617861</name>
</gene>
<dbReference type="Pfam" id="PF24883">
    <property type="entry name" value="NPHP3_N"/>
    <property type="match status" value="1"/>
</dbReference>
<dbReference type="SUPFAM" id="SSF52540">
    <property type="entry name" value="P-loop containing nucleoside triphosphate hydrolases"/>
    <property type="match status" value="1"/>
</dbReference>
<feature type="domain" description="NACHT" evidence="2">
    <location>
        <begin position="68"/>
        <end position="216"/>
    </location>
</feature>
<organism evidence="3 4">
    <name type="scientific">Crucibulum laeve</name>
    <dbReference type="NCBI Taxonomy" id="68775"/>
    <lineage>
        <taxon>Eukaryota</taxon>
        <taxon>Fungi</taxon>
        <taxon>Dikarya</taxon>
        <taxon>Basidiomycota</taxon>
        <taxon>Agaricomycotina</taxon>
        <taxon>Agaricomycetes</taxon>
        <taxon>Agaricomycetidae</taxon>
        <taxon>Agaricales</taxon>
        <taxon>Agaricineae</taxon>
        <taxon>Nidulariaceae</taxon>
        <taxon>Crucibulum</taxon>
    </lineage>
</organism>
<dbReference type="PANTHER" id="PTHR10039">
    <property type="entry name" value="AMELOGENIN"/>
    <property type="match status" value="1"/>
</dbReference>
<reference evidence="3 4" key="1">
    <citation type="journal article" date="2019" name="Nat. Ecol. Evol.">
        <title>Megaphylogeny resolves global patterns of mushroom evolution.</title>
        <authorList>
            <person name="Varga T."/>
            <person name="Krizsan K."/>
            <person name="Foldi C."/>
            <person name="Dima B."/>
            <person name="Sanchez-Garcia M."/>
            <person name="Sanchez-Ramirez S."/>
            <person name="Szollosi G.J."/>
            <person name="Szarkandi J.G."/>
            <person name="Papp V."/>
            <person name="Albert L."/>
            <person name="Andreopoulos W."/>
            <person name="Angelini C."/>
            <person name="Antonin V."/>
            <person name="Barry K.W."/>
            <person name="Bougher N.L."/>
            <person name="Buchanan P."/>
            <person name="Buyck B."/>
            <person name="Bense V."/>
            <person name="Catcheside P."/>
            <person name="Chovatia M."/>
            <person name="Cooper J."/>
            <person name="Damon W."/>
            <person name="Desjardin D."/>
            <person name="Finy P."/>
            <person name="Geml J."/>
            <person name="Haridas S."/>
            <person name="Hughes K."/>
            <person name="Justo A."/>
            <person name="Karasinski D."/>
            <person name="Kautmanova I."/>
            <person name="Kiss B."/>
            <person name="Kocsube S."/>
            <person name="Kotiranta H."/>
            <person name="LaButti K.M."/>
            <person name="Lechner B.E."/>
            <person name="Liimatainen K."/>
            <person name="Lipzen A."/>
            <person name="Lukacs Z."/>
            <person name="Mihaltcheva S."/>
            <person name="Morgado L.N."/>
            <person name="Niskanen T."/>
            <person name="Noordeloos M.E."/>
            <person name="Ohm R.A."/>
            <person name="Ortiz-Santana B."/>
            <person name="Ovrebo C."/>
            <person name="Racz N."/>
            <person name="Riley R."/>
            <person name="Savchenko A."/>
            <person name="Shiryaev A."/>
            <person name="Soop K."/>
            <person name="Spirin V."/>
            <person name="Szebenyi C."/>
            <person name="Tomsovsky M."/>
            <person name="Tulloss R.E."/>
            <person name="Uehling J."/>
            <person name="Grigoriev I.V."/>
            <person name="Vagvolgyi C."/>
            <person name="Papp T."/>
            <person name="Martin F.M."/>
            <person name="Miettinen O."/>
            <person name="Hibbett D.S."/>
            <person name="Nagy L.G."/>
        </authorList>
    </citation>
    <scope>NUCLEOTIDE SEQUENCE [LARGE SCALE GENOMIC DNA]</scope>
    <source>
        <strain evidence="3 4">CBS 166.37</strain>
    </source>
</reference>
<evidence type="ECO:0000313" key="3">
    <source>
        <dbReference type="EMBL" id="TFK31996.1"/>
    </source>
</evidence>
<accession>A0A5C3LJC2</accession>
<dbReference type="InterPro" id="IPR056884">
    <property type="entry name" value="NPHP3-like_N"/>
</dbReference>
<dbReference type="STRING" id="68775.A0A5C3LJC2"/>
<evidence type="ECO:0000259" key="2">
    <source>
        <dbReference type="PROSITE" id="PS50837"/>
    </source>
</evidence>
<evidence type="ECO:0000313" key="4">
    <source>
        <dbReference type="Proteomes" id="UP000308652"/>
    </source>
</evidence>
<dbReference type="AlphaFoldDB" id="A0A5C3LJC2"/>
<dbReference type="PROSITE" id="PS50837">
    <property type="entry name" value="NACHT"/>
    <property type="match status" value="1"/>
</dbReference>